<organism evidence="7 8">
    <name type="scientific">Dunaliella salina</name>
    <name type="common">Green alga</name>
    <name type="synonym">Protococcus salinus</name>
    <dbReference type="NCBI Taxonomy" id="3046"/>
    <lineage>
        <taxon>Eukaryota</taxon>
        <taxon>Viridiplantae</taxon>
        <taxon>Chlorophyta</taxon>
        <taxon>core chlorophytes</taxon>
        <taxon>Chlorophyceae</taxon>
        <taxon>CS clade</taxon>
        <taxon>Chlamydomonadales</taxon>
        <taxon>Dunaliellaceae</taxon>
        <taxon>Dunaliella</taxon>
    </lineage>
</organism>
<dbReference type="InterPro" id="IPR002035">
    <property type="entry name" value="VWF_A"/>
</dbReference>
<dbReference type="Proteomes" id="UP000815325">
    <property type="component" value="Unassembled WGS sequence"/>
</dbReference>
<dbReference type="PANTHER" id="PTHR45992">
    <property type="entry name" value="EUKARYOTIC ELONGATION FACTOR 2 KINASE-RELATED"/>
    <property type="match status" value="1"/>
</dbReference>
<keyword evidence="5" id="KW-0067">ATP-binding</keyword>
<dbReference type="SUPFAM" id="SSF56112">
    <property type="entry name" value="Protein kinase-like (PK-like)"/>
    <property type="match status" value="1"/>
</dbReference>
<dbReference type="Gene3D" id="3.20.200.10">
    <property type="entry name" value="MHCK/EF2 kinase"/>
    <property type="match status" value="1"/>
</dbReference>
<keyword evidence="1" id="KW-0723">Serine/threonine-protein kinase</keyword>
<keyword evidence="4" id="KW-0418">Kinase</keyword>
<dbReference type="CDD" id="cd04515">
    <property type="entry name" value="Alpha_kinase"/>
    <property type="match status" value="1"/>
</dbReference>
<name>A0ABQ7GGK3_DUNSA</name>
<protein>
    <submittedName>
        <fullName evidence="7">Kinase-like domain-containing protein</fullName>
    </submittedName>
</protein>
<dbReference type="SMART" id="SM00327">
    <property type="entry name" value="VWA"/>
    <property type="match status" value="1"/>
</dbReference>
<dbReference type="Pfam" id="PF13519">
    <property type="entry name" value="VWA_2"/>
    <property type="match status" value="1"/>
</dbReference>
<dbReference type="InterPro" id="IPR011009">
    <property type="entry name" value="Kinase-like_dom_sf"/>
</dbReference>
<dbReference type="InterPro" id="IPR004166">
    <property type="entry name" value="a-kinase_dom"/>
</dbReference>
<evidence type="ECO:0000259" key="6">
    <source>
        <dbReference type="PROSITE" id="PS51158"/>
    </source>
</evidence>
<evidence type="ECO:0000313" key="7">
    <source>
        <dbReference type="EMBL" id="KAF5833712.1"/>
    </source>
</evidence>
<evidence type="ECO:0000256" key="2">
    <source>
        <dbReference type="ARBA" id="ARBA00022679"/>
    </source>
</evidence>
<dbReference type="SMART" id="SM00811">
    <property type="entry name" value="Alpha_kinase"/>
    <property type="match status" value="1"/>
</dbReference>
<gene>
    <name evidence="7" type="ORF">DUNSADRAFT_9911</name>
</gene>
<accession>A0ABQ7GGK3</accession>
<proteinExistence type="predicted"/>
<keyword evidence="3" id="KW-0547">Nucleotide-binding</keyword>
<dbReference type="Gene3D" id="3.40.50.410">
    <property type="entry name" value="von Willebrand factor, type A domain"/>
    <property type="match status" value="1"/>
</dbReference>
<feature type="domain" description="Alpha-type protein kinase" evidence="6">
    <location>
        <begin position="251"/>
        <end position="500"/>
    </location>
</feature>
<evidence type="ECO:0000256" key="4">
    <source>
        <dbReference type="ARBA" id="ARBA00022777"/>
    </source>
</evidence>
<evidence type="ECO:0000256" key="3">
    <source>
        <dbReference type="ARBA" id="ARBA00022741"/>
    </source>
</evidence>
<evidence type="ECO:0000256" key="5">
    <source>
        <dbReference type="ARBA" id="ARBA00022840"/>
    </source>
</evidence>
<comment type="caution">
    <text evidence="7">The sequence shown here is derived from an EMBL/GenBank/DDBJ whole genome shotgun (WGS) entry which is preliminary data.</text>
</comment>
<dbReference type="InterPro" id="IPR051852">
    <property type="entry name" value="Alpha-type_PK"/>
</dbReference>
<dbReference type="PANTHER" id="PTHR45992:SF2">
    <property type="entry name" value="EUKARYOTIC ELONGATION FACTOR 2 KINASE"/>
    <property type="match status" value="1"/>
</dbReference>
<dbReference type="Pfam" id="PF02816">
    <property type="entry name" value="Alpha_kinase"/>
    <property type="match status" value="1"/>
</dbReference>
<dbReference type="EMBL" id="MU069795">
    <property type="protein sequence ID" value="KAF5833712.1"/>
    <property type="molecule type" value="Genomic_DNA"/>
</dbReference>
<keyword evidence="8" id="KW-1185">Reference proteome</keyword>
<evidence type="ECO:0000313" key="8">
    <source>
        <dbReference type="Proteomes" id="UP000815325"/>
    </source>
</evidence>
<dbReference type="SUPFAM" id="SSF53300">
    <property type="entry name" value="vWA-like"/>
    <property type="match status" value="1"/>
</dbReference>
<dbReference type="PROSITE" id="PS51158">
    <property type="entry name" value="ALPHA_KINASE"/>
    <property type="match status" value="1"/>
</dbReference>
<dbReference type="InterPro" id="IPR036465">
    <property type="entry name" value="vWFA_dom_sf"/>
</dbReference>
<sequence>MSASMKAKDVERGSRRIARSAAVFECCSDFVRDQIRNGAGFNGTCTIITFNDKARQWTWFSSMHGLVKEINKVKAKCRAEFGTKYLKGLNAALSMYHSMQNHADAQSVVFLSDGRPGDLDLNNRKEEELLTTMDQLQEAVLPGKLQFHSIGFGNNDFVWLRKMAACVSGKFHNQQARGGGFSFTQMSSTFRSISSELTAMRSSACASTTSVHKSMAHTSSTSAPSSKASSTLLSYNRSDAFMQQLTCSVSPYSAEQKQWLCAGRGITSHVSTSPFAEGSCRKAFRVSICPDDVPNEVAETLKGLKPEEDECGFLLLVGKERRFPSVTLALQFQSANFRSLLFAKTQLSAFKTALRSAPRLPLCYSDANDATFLDCLLLSSEEGPCRFFSVERYLKGPYTKYNNNQGYVHPTYKSGGFKGGEEETEHDIAQAFSHFTWANSNGQSLVCDIQGAGLTWTDPQVNSLGSDNCGQCNLGGKGIQSFFASHVCNGLCRALKISGKWPS</sequence>
<keyword evidence="2" id="KW-0808">Transferase</keyword>
<evidence type="ECO:0000256" key="1">
    <source>
        <dbReference type="ARBA" id="ARBA00022527"/>
    </source>
</evidence>
<reference evidence="7" key="1">
    <citation type="submission" date="2017-08" db="EMBL/GenBank/DDBJ databases">
        <authorList>
            <person name="Polle J.E."/>
            <person name="Barry K."/>
            <person name="Cushman J."/>
            <person name="Schmutz J."/>
            <person name="Tran D."/>
            <person name="Hathwaick L.T."/>
            <person name="Yim W.C."/>
            <person name="Jenkins J."/>
            <person name="Mckie-Krisberg Z.M."/>
            <person name="Prochnik S."/>
            <person name="Lindquist E."/>
            <person name="Dockter R.B."/>
            <person name="Adam C."/>
            <person name="Molina H."/>
            <person name="Bunkerborg J."/>
            <person name="Jin E."/>
            <person name="Buchheim M."/>
            <person name="Magnuson J."/>
        </authorList>
    </citation>
    <scope>NUCLEOTIDE SEQUENCE</scope>
    <source>
        <strain evidence="7">CCAP 19/18</strain>
    </source>
</reference>